<evidence type="ECO:0000256" key="5">
    <source>
        <dbReference type="ARBA" id="ARBA00023157"/>
    </source>
</evidence>
<keyword evidence="5" id="KW-1015">Disulfide bond</keyword>
<comment type="similarity">
    <text evidence="1">Belongs to the peptidase S1 family.</text>
</comment>
<dbReference type="Proteomes" id="UP000320857">
    <property type="component" value="Unassembled WGS sequence"/>
</dbReference>
<dbReference type="Gene3D" id="2.40.10.10">
    <property type="entry name" value="Trypsin-like serine proteases"/>
    <property type="match status" value="2"/>
</dbReference>
<sequence length="262" mass="26464">MTETGMTGGTPQAPSTGRGGRSRSRTTRRRRAALVTVLCALLTALGLGGATSAAATDAAAAAADASKPAIRGGNVLHSTSGSCVVAVNAARGEQRYGVMAGHCGGLGTVWYADAGLRRPVAVGESVGHPSRQYVVIRYTSTEFAYPSELVGDSVTGPVRVTGVRSPAPGLAVCHRTATIGLRCGTITAVNQTVNLPQGTLTGLFRASLCAEPGDTLIGTPAHSGSQIVGFLLAASGNCRTGGTTFHQPLAPILAAHNLTVAY</sequence>
<dbReference type="InterPro" id="IPR043504">
    <property type="entry name" value="Peptidase_S1_PA_chymotrypsin"/>
</dbReference>
<evidence type="ECO:0000313" key="8">
    <source>
        <dbReference type="EMBL" id="MQS02539.1"/>
    </source>
</evidence>
<dbReference type="RefSeq" id="WP_143647991.1">
    <property type="nucleotide sequence ID" value="NZ_JABJXA010000012.1"/>
</dbReference>
<evidence type="ECO:0000256" key="2">
    <source>
        <dbReference type="ARBA" id="ARBA00022670"/>
    </source>
</evidence>
<evidence type="ECO:0000256" key="4">
    <source>
        <dbReference type="ARBA" id="ARBA00022825"/>
    </source>
</evidence>
<dbReference type="InterPro" id="IPR001316">
    <property type="entry name" value="Pept_S1A_streptogrisin"/>
</dbReference>
<dbReference type="EMBL" id="VJYK02000097">
    <property type="protein sequence ID" value="MQS02539.1"/>
    <property type="molecule type" value="Genomic_DNA"/>
</dbReference>
<protein>
    <submittedName>
        <fullName evidence="8">Streptogrisin B</fullName>
    </submittedName>
</protein>
<accession>A0A5P0YVN8</accession>
<dbReference type="GO" id="GO:0006508">
    <property type="term" value="P:proteolysis"/>
    <property type="evidence" value="ECO:0007669"/>
    <property type="project" value="UniProtKB-KW"/>
</dbReference>
<dbReference type="Proteomes" id="UP000517765">
    <property type="component" value="Unassembled WGS sequence"/>
</dbReference>
<proteinExistence type="inferred from homology"/>
<keyword evidence="2" id="KW-0645">Protease</keyword>
<reference evidence="8 9" key="1">
    <citation type="submission" date="2019-10" db="EMBL/GenBank/DDBJ databases">
        <title>Streptomyces sp. nov., a novel actinobacterium isolated from alkaline environment.</title>
        <authorList>
            <person name="Golinska P."/>
        </authorList>
    </citation>
    <scope>NUCLEOTIDE SEQUENCE [LARGE SCALE GENOMIC DNA]</scope>
    <source>
        <strain evidence="8 9">OF1</strain>
    </source>
</reference>
<evidence type="ECO:0000313" key="10">
    <source>
        <dbReference type="Proteomes" id="UP000517765"/>
    </source>
</evidence>
<reference evidence="10" key="2">
    <citation type="submission" date="2020-05" db="EMBL/GenBank/DDBJ databases">
        <title>Classification of alakaliphilic streptomycetes isolated from an alkaline soil next to Lonar Crater, India and a proposal for the recognition of Streptomyces alkaliterrae sp. nov.</title>
        <authorList>
            <person name="Golinska P."/>
        </authorList>
    </citation>
    <scope>NUCLEOTIDE SEQUENCE [LARGE SCALE GENOMIC DNA]</scope>
    <source>
        <strain evidence="10">OF8</strain>
    </source>
</reference>
<evidence type="ECO:0000256" key="6">
    <source>
        <dbReference type="SAM" id="MobiDB-lite"/>
    </source>
</evidence>
<organism evidence="8 9">
    <name type="scientific">Streptomyces alkaliterrae</name>
    <dbReference type="NCBI Taxonomy" id="2213162"/>
    <lineage>
        <taxon>Bacteria</taxon>
        <taxon>Bacillati</taxon>
        <taxon>Actinomycetota</taxon>
        <taxon>Actinomycetes</taxon>
        <taxon>Kitasatosporales</taxon>
        <taxon>Streptomycetaceae</taxon>
        <taxon>Streptomyces</taxon>
    </lineage>
</organism>
<keyword evidence="4" id="KW-0720">Serine protease</keyword>
<comment type="caution">
    <text evidence="8">The sequence shown here is derived from an EMBL/GenBank/DDBJ whole genome shotgun (WGS) entry which is preliminary data.</text>
</comment>
<evidence type="ECO:0000313" key="9">
    <source>
        <dbReference type="Proteomes" id="UP000320857"/>
    </source>
</evidence>
<feature type="compositionally biased region" description="Polar residues" evidence="6">
    <location>
        <begin position="1"/>
        <end position="14"/>
    </location>
</feature>
<name>A0A5P0YVN8_9ACTN</name>
<dbReference type="InterPro" id="IPR009003">
    <property type="entry name" value="Peptidase_S1_PA"/>
</dbReference>
<keyword evidence="3" id="KW-0378">Hydrolase</keyword>
<evidence type="ECO:0000256" key="1">
    <source>
        <dbReference type="ARBA" id="ARBA00007664"/>
    </source>
</evidence>
<feature type="compositionally biased region" description="Basic residues" evidence="6">
    <location>
        <begin position="20"/>
        <end position="29"/>
    </location>
</feature>
<dbReference type="PRINTS" id="PR00861">
    <property type="entry name" value="ALYTICPTASE"/>
</dbReference>
<dbReference type="GO" id="GO:0004252">
    <property type="term" value="F:serine-type endopeptidase activity"/>
    <property type="evidence" value="ECO:0007669"/>
    <property type="project" value="InterPro"/>
</dbReference>
<evidence type="ECO:0000256" key="3">
    <source>
        <dbReference type="ARBA" id="ARBA00022801"/>
    </source>
</evidence>
<dbReference type="AlphaFoldDB" id="A0A5P0YVN8"/>
<reference evidence="7" key="3">
    <citation type="journal article" name="Syst. Appl. Microbiol.">
        <title>Streptomyces alkaliterrae sp. nov., isolated from an alkaline soil, and emended descriptions of Streptomyces alkaliphilus, Streptomyces calidiresistens and Streptomyces durbertensis.</title>
        <authorList>
            <person name="Swiecimska M."/>
            <person name="Golinska P."/>
            <person name="Nouioui I."/>
            <person name="Wypij M."/>
            <person name="Rai M."/>
            <person name="Sangal V."/>
            <person name="Goodfellow M."/>
        </authorList>
    </citation>
    <scope>NUCLEOTIDE SEQUENCE</scope>
    <source>
        <strain evidence="7">OF8</strain>
    </source>
</reference>
<gene>
    <name evidence="8" type="ORF">FNX44_011740</name>
    <name evidence="7" type="ORF">H3147_03440</name>
</gene>
<dbReference type="EMBL" id="JABJXA010000012">
    <property type="protein sequence ID" value="MBB1257883.1"/>
    <property type="molecule type" value="Genomic_DNA"/>
</dbReference>
<dbReference type="SUPFAM" id="SSF50494">
    <property type="entry name" value="Trypsin-like serine proteases"/>
    <property type="match status" value="1"/>
</dbReference>
<evidence type="ECO:0000313" key="7">
    <source>
        <dbReference type="EMBL" id="MBB1257883.1"/>
    </source>
</evidence>
<dbReference type="OrthoDB" id="8781117at2"/>
<dbReference type="CDD" id="cd21112">
    <property type="entry name" value="alphaLP-like"/>
    <property type="match status" value="1"/>
</dbReference>
<feature type="region of interest" description="Disordered" evidence="6">
    <location>
        <begin position="1"/>
        <end position="29"/>
    </location>
</feature>
<keyword evidence="9" id="KW-1185">Reference proteome</keyword>